<dbReference type="EMBL" id="QNRF01000005">
    <property type="protein sequence ID" value="RBO82658.1"/>
    <property type="molecule type" value="Genomic_DNA"/>
</dbReference>
<keyword evidence="1" id="KW-0472">Membrane</keyword>
<gene>
    <name evidence="2" type="ORF">DFP76_105125</name>
</gene>
<dbReference type="AlphaFoldDB" id="A0A366D060"/>
<protein>
    <submittedName>
        <fullName evidence="2">Uncharacterized protein</fullName>
    </submittedName>
</protein>
<accession>A0A366D060</accession>
<proteinExistence type="predicted"/>
<feature type="transmembrane region" description="Helical" evidence="1">
    <location>
        <begin position="50"/>
        <end position="71"/>
    </location>
</feature>
<dbReference type="Proteomes" id="UP000252086">
    <property type="component" value="Unassembled WGS sequence"/>
</dbReference>
<evidence type="ECO:0000313" key="2">
    <source>
        <dbReference type="EMBL" id="RBO82658.1"/>
    </source>
</evidence>
<keyword evidence="3" id="KW-1185">Reference proteome</keyword>
<keyword evidence="1" id="KW-1133">Transmembrane helix</keyword>
<evidence type="ECO:0000256" key="1">
    <source>
        <dbReference type="SAM" id="Phobius"/>
    </source>
</evidence>
<comment type="caution">
    <text evidence="2">The sequence shown here is derived from an EMBL/GenBank/DDBJ whole genome shotgun (WGS) entry which is preliminary data.</text>
</comment>
<evidence type="ECO:0000313" key="3">
    <source>
        <dbReference type="Proteomes" id="UP000252086"/>
    </source>
</evidence>
<keyword evidence="1" id="KW-0812">Transmembrane</keyword>
<sequence length="562" mass="65489">MDKHDSEDTESVESKKRHQLHKEFLKKTGSYFINYVYIVLFLEKEPKHPLVKFCAAITLLIVICLGVWQVIEARKSNEIASKTLELTNKVSAYSILADPNTRSDIYSEAFNIVSSYRNDMNLDISNRSLGGRYSLNLEGGESLLNIFNSSLKFNIEDVSSSFITSYKSKIKIGNNNNNFSGYLLNDTELQLIGVCGYNQDFKDHLYPAKNCNNYNIDYFDFSYINDSNVAINYIKNSIVDIQSGSAFCESEKLSTLKLCVKKSVNSISFNNRDEHANYNFTVSFGNNLIIRSNVLNKPEFERFRYRIISSNKIVFFNENNNYEFYAYKSKVVYNSFQIDEAEIIIDDSVFTLKGTSSNFLSKVMGIDYFLHSVTNCIYMKKEIYSRYMRRYDVSQDRFRCDYLYYRDFDLNDLRIDDYIDRVINKKYDGVINLDDFSKELAEVVLDQARAFDLKDKKIKSIINSKISIFNASEFLAQNYYFKGTTIRLRSHFLKFDVVNSIFDDNSFIEFEFHLDKEDPDLFCKKINLLFSNKEKFKGTNLKRSNIKIIPEEACTLDEGLFQ</sequence>
<name>A0A366D060_9GAMM</name>
<organism evidence="2 3">
    <name type="scientific">Marinomonas aquiplantarum</name>
    <dbReference type="NCBI Taxonomy" id="491951"/>
    <lineage>
        <taxon>Bacteria</taxon>
        <taxon>Pseudomonadati</taxon>
        <taxon>Pseudomonadota</taxon>
        <taxon>Gammaproteobacteria</taxon>
        <taxon>Oceanospirillales</taxon>
        <taxon>Oceanospirillaceae</taxon>
        <taxon>Marinomonas</taxon>
    </lineage>
</organism>
<dbReference type="RefSeq" id="WP_113874619.1">
    <property type="nucleotide sequence ID" value="NZ_QNRF01000005.1"/>
</dbReference>
<reference evidence="2 3" key="1">
    <citation type="submission" date="2018-06" db="EMBL/GenBank/DDBJ databases">
        <title>Genomic Encyclopedia of Type Strains, Phase III (KMG-III): the genomes of soil and plant-associated and newly described type strains.</title>
        <authorList>
            <person name="Whitman W."/>
        </authorList>
    </citation>
    <scope>NUCLEOTIDE SEQUENCE [LARGE SCALE GENOMIC DNA]</scope>
    <source>
        <strain evidence="2 3">CECT 7732</strain>
    </source>
</reference>